<name>A0A931BQQ0_9HYPH</name>
<reference evidence="2" key="1">
    <citation type="submission" date="2020-11" db="EMBL/GenBank/DDBJ databases">
        <authorList>
            <person name="Kim M.K."/>
        </authorList>
    </citation>
    <scope>NUCLEOTIDE SEQUENCE</scope>
    <source>
        <strain evidence="2">BT350</strain>
    </source>
</reference>
<feature type="signal peptide" evidence="1">
    <location>
        <begin position="1"/>
        <end position="29"/>
    </location>
</feature>
<evidence type="ECO:0000313" key="2">
    <source>
        <dbReference type="EMBL" id="MBF9233024.1"/>
    </source>
</evidence>
<keyword evidence="3" id="KW-1185">Reference proteome</keyword>
<gene>
    <name evidence="2" type="ORF">I2H38_06490</name>
</gene>
<sequence>MRKVIATTLAASAVGAASLLLGSTAQVRAQALTEKYLSELVAQPGTTHSSRKPHRRVVHHGRHYAHYYHYGYGPDGFVEPRPYDLAVTGSIGPAGPGVVFVPRQGFGAPALWQPCFTDGPACTAAGYPNLHYYREIEGLGY</sequence>
<accession>A0A931BQQ0</accession>
<comment type="caution">
    <text evidence="2">The sequence shown here is derived from an EMBL/GenBank/DDBJ whole genome shotgun (WGS) entry which is preliminary data.</text>
</comment>
<feature type="chain" id="PRO_5037413207" evidence="1">
    <location>
        <begin position="30"/>
        <end position="141"/>
    </location>
</feature>
<organism evidence="2 3">
    <name type="scientific">Microvirga alba</name>
    <dbReference type="NCBI Taxonomy" id="2791025"/>
    <lineage>
        <taxon>Bacteria</taxon>
        <taxon>Pseudomonadati</taxon>
        <taxon>Pseudomonadota</taxon>
        <taxon>Alphaproteobacteria</taxon>
        <taxon>Hyphomicrobiales</taxon>
        <taxon>Methylobacteriaceae</taxon>
        <taxon>Microvirga</taxon>
    </lineage>
</organism>
<dbReference type="Proteomes" id="UP000599312">
    <property type="component" value="Unassembled WGS sequence"/>
</dbReference>
<evidence type="ECO:0000313" key="3">
    <source>
        <dbReference type="Proteomes" id="UP000599312"/>
    </source>
</evidence>
<dbReference type="AlphaFoldDB" id="A0A931BQQ0"/>
<keyword evidence="1" id="KW-0732">Signal</keyword>
<dbReference type="RefSeq" id="WP_196271003.1">
    <property type="nucleotide sequence ID" value="NZ_JADQDO010000002.1"/>
</dbReference>
<evidence type="ECO:0000256" key="1">
    <source>
        <dbReference type="SAM" id="SignalP"/>
    </source>
</evidence>
<protein>
    <submittedName>
        <fullName evidence="2">Uncharacterized protein</fullName>
    </submittedName>
</protein>
<proteinExistence type="predicted"/>
<dbReference type="EMBL" id="JADQDO010000002">
    <property type="protein sequence ID" value="MBF9233024.1"/>
    <property type="molecule type" value="Genomic_DNA"/>
</dbReference>